<dbReference type="PANTHER" id="PTHR12395">
    <property type="entry name" value="DOM-3 RELATED"/>
    <property type="match status" value="1"/>
</dbReference>
<dbReference type="InterPro" id="IPR013961">
    <property type="entry name" value="RAI1"/>
</dbReference>
<evidence type="ECO:0000313" key="4">
    <source>
        <dbReference type="EMBL" id="KAB7493885.1"/>
    </source>
</evidence>
<comment type="caution">
    <text evidence="4">The sequence shown here is derived from an EMBL/GenBank/DDBJ whole genome shotgun (WGS) entry which is preliminary data.</text>
</comment>
<dbReference type="EMBL" id="SEYY01024801">
    <property type="protein sequence ID" value="KAB7493885.1"/>
    <property type="molecule type" value="Genomic_DNA"/>
</dbReference>
<name>A0A5N5SIE9_9CRUS</name>
<dbReference type="GO" id="GO:0004518">
    <property type="term" value="F:nuclease activity"/>
    <property type="evidence" value="ECO:0007669"/>
    <property type="project" value="UniProtKB-KW"/>
</dbReference>
<organism evidence="4 5">
    <name type="scientific">Armadillidium nasatum</name>
    <dbReference type="NCBI Taxonomy" id="96803"/>
    <lineage>
        <taxon>Eukaryota</taxon>
        <taxon>Metazoa</taxon>
        <taxon>Ecdysozoa</taxon>
        <taxon>Arthropoda</taxon>
        <taxon>Crustacea</taxon>
        <taxon>Multicrustacea</taxon>
        <taxon>Malacostraca</taxon>
        <taxon>Eumalacostraca</taxon>
        <taxon>Peracarida</taxon>
        <taxon>Isopoda</taxon>
        <taxon>Oniscidea</taxon>
        <taxon>Crinocheta</taxon>
        <taxon>Armadillidiidae</taxon>
        <taxon>Armadillidium</taxon>
    </lineage>
</organism>
<keyword evidence="2" id="KW-0378">Hydrolase</keyword>
<dbReference type="GO" id="GO:0005634">
    <property type="term" value="C:nucleus"/>
    <property type="evidence" value="ECO:0007669"/>
    <property type="project" value="UniProtKB-SubCell"/>
</dbReference>
<dbReference type="Pfam" id="PF08652">
    <property type="entry name" value="RAI1"/>
    <property type="match status" value="1"/>
</dbReference>
<comment type="cofactor">
    <cofactor evidence="2">
        <name>a divalent metal cation</name>
        <dbReference type="ChEBI" id="CHEBI:60240"/>
    </cofactor>
</comment>
<dbReference type="GO" id="GO:0005829">
    <property type="term" value="C:cytosol"/>
    <property type="evidence" value="ECO:0007669"/>
    <property type="project" value="TreeGrafter"/>
</dbReference>
<dbReference type="OrthoDB" id="10020793at2759"/>
<comment type="subcellular location">
    <subcellularLocation>
        <location evidence="2">Nucleus</location>
    </subcellularLocation>
</comment>
<keyword evidence="2" id="KW-0539">Nucleus</keyword>
<evidence type="ECO:0000259" key="3">
    <source>
        <dbReference type="Pfam" id="PF08652"/>
    </source>
</evidence>
<protein>
    <recommendedName>
        <fullName evidence="2">Decapping nuclease</fullName>
        <ecNumber evidence="2">3.6.1.-</ecNumber>
    </recommendedName>
</protein>
<keyword evidence="2" id="KW-0479">Metal-binding</keyword>
<evidence type="ECO:0000256" key="1">
    <source>
        <dbReference type="ARBA" id="ARBA00006562"/>
    </source>
</evidence>
<keyword evidence="2" id="KW-0694">RNA-binding</keyword>
<dbReference type="Proteomes" id="UP000326759">
    <property type="component" value="Unassembled WGS sequence"/>
</dbReference>
<sequence length="343" mass="40311">MKKTEFHFSSYKFDKEKAHYLRNPLFIGDFSLDSKRNFHADKRNLKFIDLSYLTKKTRFDLNKNIDKSVKKNISETKTEKLDKLLQWILCNKEKFFTEESKETGFKSLSTDFVCFRGLLTELLCTPYEHREGWIIYATRFAGTIYLVAVDTPEKEQQRLSETGLNKAMSSWGYKFEQYMTNENTNEGVNENEEYCCVMRSRLLNHSLVYGAEVDGADESLYHSPHSSLSAFRLRKWWAQSYLVGIPRVICGFRNLKGVVHSLKSFNVDEMPSMSKIHWDKDVMFNFLNEFLSWVKVVVEDDKPNIVYKFQRSPGEESISCTPLQPESGEEFLPRFYIEEIFKT</sequence>
<dbReference type="PANTHER" id="PTHR12395:SF9">
    <property type="entry name" value="DECAPPING AND EXORIBONUCLEASE PROTEIN"/>
    <property type="match status" value="1"/>
</dbReference>
<feature type="domain" description="RAI1-like" evidence="3">
    <location>
        <begin position="23"/>
        <end position="335"/>
    </location>
</feature>
<comment type="similarity">
    <text evidence="1 2">Belongs to the DXO/Dom3Z family.</text>
</comment>
<keyword evidence="2" id="KW-0540">Nuclease</keyword>
<dbReference type="GO" id="GO:0110155">
    <property type="term" value="P:NAD-cap decapping"/>
    <property type="evidence" value="ECO:0007669"/>
    <property type="project" value="TreeGrafter"/>
</dbReference>
<comment type="function">
    <text evidence="2">Decapping enzyme for NAD-capped RNAs: specifically hydrolyzes the nicotinamide adenine dinucleotide (NAD) cap from a subset of RNAs by removing the entire NAD moiety from the 5'-end of an NAD-capped RNA.</text>
</comment>
<dbReference type="GO" id="GO:0034353">
    <property type="term" value="F:mRNA 5'-diphosphatase activity"/>
    <property type="evidence" value="ECO:0007669"/>
    <property type="project" value="TreeGrafter"/>
</dbReference>
<dbReference type="AlphaFoldDB" id="A0A5N5SIE9"/>
<evidence type="ECO:0000313" key="5">
    <source>
        <dbReference type="Proteomes" id="UP000326759"/>
    </source>
</evidence>
<keyword evidence="2" id="KW-0547">Nucleotide-binding</keyword>
<dbReference type="GO" id="GO:0046872">
    <property type="term" value="F:metal ion binding"/>
    <property type="evidence" value="ECO:0007669"/>
    <property type="project" value="UniProtKB-KW"/>
</dbReference>
<reference evidence="4 5" key="1">
    <citation type="journal article" date="2019" name="PLoS Biol.">
        <title>Sex chromosomes control vertical transmission of feminizing Wolbachia symbionts in an isopod.</title>
        <authorList>
            <person name="Becking T."/>
            <person name="Chebbi M.A."/>
            <person name="Giraud I."/>
            <person name="Moumen B."/>
            <person name="Laverre T."/>
            <person name="Caubet Y."/>
            <person name="Peccoud J."/>
            <person name="Gilbert C."/>
            <person name="Cordaux R."/>
        </authorList>
    </citation>
    <scope>NUCLEOTIDE SEQUENCE [LARGE SCALE GENOMIC DNA]</scope>
    <source>
        <strain evidence="4">ANa2</strain>
        <tissue evidence="4">Whole body excluding digestive tract and cuticle</tissue>
    </source>
</reference>
<dbReference type="InterPro" id="IPR039039">
    <property type="entry name" value="RAI1-like_fam"/>
</dbReference>
<dbReference type="GO" id="GO:0000166">
    <property type="term" value="F:nucleotide binding"/>
    <property type="evidence" value="ECO:0007669"/>
    <property type="project" value="UniProtKB-KW"/>
</dbReference>
<dbReference type="GO" id="GO:0000956">
    <property type="term" value="P:nuclear-transcribed mRNA catabolic process"/>
    <property type="evidence" value="ECO:0007669"/>
    <property type="project" value="TreeGrafter"/>
</dbReference>
<gene>
    <name evidence="4" type="primary">DXO</name>
    <name evidence="4" type="ORF">Anas_04990</name>
</gene>
<evidence type="ECO:0000256" key="2">
    <source>
        <dbReference type="RuleBase" id="RU367113"/>
    </source>
</evidence>
<accession>A0A5N5SIE9</accession>
<dbReference type="EC" id="3.6.1.-" evidence="2"/>
<dbReference type="GO" id="GO:0003723">
    <property type="term" value="F:RNA binding"/>
    <property type="evidence" value="ECO:0007669"/>
    <property type="project" value="UniProtKB-KW"/>
</dbReference>
<keyword evidence="5" id="KW-1185">Reference proteome</keyword>
<proteinExistence type="inferred from homology"/>